<keyword evidence="5" id="KW-0456">Lyase</keyword>
<keyword evidence="2" id="KW-0663">Pyridoxal phosphate</keyword>
<reference evidence="5 6" key="1">
    <citation type="submission" date="2020-08" db="EMBL/GenBank/DDBJ databases">
        <title>Genomic Encyclopedia of Archaeal and Bacterial Type Strains, Phase II (KMG-II): from individual species to whole genera.</title>
        <authorList>
            <person name="Goeker M."/>
        </authorList>
    </citation>
    <scope>NUCLEOTIDE SEQUENCE [LARGE SCALE GENOMIC DNA]</scope>
    <source>
        <strain evidence="5 6">DSM 43850</strain>
    </source>
</reference>
<dbReference type="InterPro" id="IPR036052">
    <property type="entry name" value="TrpB-like_PALP_sf"/>
</dbReference>
<protein>
    <submittedName>
        <fullName evidence="5">Threonine synthase</fullName>
        <ecNumber evidence="5">4.2.3.1</ecNumber>
    </submittedName>
</protein>
<keyword evidence="6" id="KW-1185">Reference proteome</keyword>
<dbReference type="InterPro" id="IPR001926">
    <property type="entry name" value="TrpB-like_PALP"/>
</dbReference>
<organism evidence="5 6">
    <name type="scientific">Kutzneria viridogrisea</name>
    <dbReference type="NCBI Taxonomy" id="47990"/>
    <lineage>
        <taxon>Bacteria</taxon>
        <taxon>Bacillati</taxon>
        <taxon>Actinomycetota</taxon>
        <taxon>Actinomycetes</taxon>
        <taxon>Pseudonocardiales</taxon>
        <taxon>Pseudonocardiaceae</taxon>
        <taxon>Kutzneria</taxon>
    </lineage>
</organism>
<feature type="domain" description="Tryptophan synthase beta chain-like PALP" evidence="4">
    <location>
        <begin position="8"/>
        <end position="69"/>
    </location>
</feature>
<sequence length="116" mass="12389">MPGNREATAAAAVEEVTRTGDFYATHVYNPLFHIGTATFAFEVWEQLGGRLPDTFVLPVGNGTLVLGRHKTVHCGRLSGAAPVRRRPENRLDPHRALTASPALGHANPALARASPA</sequence>
<dbReference type="EMBL" id="JACJID010000002">
    <property type="protein sequence ID" value="MBA8925647.1"/>
    <property type="molecule type" value="Genomic_DNA"/>
</dbReference>
<accession>A0ABR6BFK0</accession>
<name>A0ABR6BFK0_9PSEU</name>
<evidence type="ECO:0000259" key="4">
    <source>
        <dbReference type="Pfam" id="PF00291"/>
    </source>
</evidence>
<evidence type="ECO:0000313" key="5">
    <source>
        <dbReference type="EMBL" id="MBA8925647.1"/>
    </source>
</evidence>
<comment type="cofactor">
    <cofactor evidence="1">
        <name>pyridoxal 5'-phosphate</name>
        <dbReference type="ChEBI" id="CHEBI:597326"/>
    </cofactor>
</comment>
<dbReference type="EC" id="4.2.3.1" evidence="5"/>
<evidence type="ECO:0000256" key="1">
    <source>
        <dbReference type="ARBA" id="ARBA00001933"/>
    </source>
</evidence>
<feature type="region of interest" description="Disordered" evidence="3">
    <location>
        <begin position="97"/>
        <end position="116"/>
    </location>
</feature>
<evidence type="ECO:0000256" key="3">
    <source>
        <dbReference type="SAM" id="MobiDB-lite"/>
    </source>
</evidence>
<dbReference type="GO" id="GO:0004795">
    <property type="term" value="F:threonine synthase activity"/>
    <property type="evidence" value="ECO:0007669"/>
    <property type="project" value="UniProtKB-EC"/>
</dbReference>
<dbReference type="Proteomes" id="UP000517916">
    <property type="component" value="Unassembled WGS sequence"/>
</dbReference>
<proteinExistence type="predicted"/>
<gene>
    <name evidence="5" type="ORF">BC739_002846</name>
</gene>
<evidence type="ECO:0000313" key="6">
    <source>
        <dbReference type="Proteomes" id="UP000517916"/>
    </source>
</evidence>
<evidence type="ECO:0000256" key="2">
    <source>
        <dbReference type="ARBA" id="ARBA00022898"/>
    </source>
</evidence>
<dbReference type="SUPFAM" id="SSF53686">
    <property type="entry name" value="Tryptophan synthase beta subunit-like PLP-dependent enzymes"/>
    <property type="match status" value="1"/>
</dbReference>
<comment type="caution">
    <text evidence="5">The sequence shown here is derived from an EMBL/GenBank/DDBJ whole genome shotgun (WGS) entry which is preliminary data.</text>
</comment>
<dbReference type="Gene3D" id="3.40.50.1100">
    <property type="match status" value="2"/>
</dbReference>
<dbReference type="Pfam" id="PF00291">
    <property type="entry name" value="PALP"/>
    <property type="match status" value="1"/>
</dbReference>